<dbReference type="GO" id="GO:0031177">
    <property type="term" value="F:phosphopantetheine binding"/>
    <property type="evidence" value="ECO:0007669"/>
    <property type="project" value="InterPro"/>
</dbReference>
<dbReference type="KEGG" id="rsa:RSal33209_3341"/>
<dbReference type="PROSITE" id="PS00012">
    <property type="entry name" value="PHOSPHOPANTETHEINE"/>
    <property type="match status" value="1"/>
</dbReference>
<comment type="cofactor">
    <cofactor evidence="1">
        <name>pantetheine 4'-phosphate</name>
        <dbReference type="ChEBI" id="CHEBI:47942"/>
    </cofactor>
</comment>
<dbReference type="InterPro" id="IPR009081">
    <property type="entry name" value="PP-bd_ACP"/>
</dbReference>
<dbReference type="AlphaFoldDB" id="A9WV31"/>
<dbReference type="SUPFAM" id="SSF52777">
    <property type="entry name" value="CoA-dependent acyltransferases"/>
    <property type="match status" value="2"/>
</dbReference>
<dbReference type="InterPro" id="IPR020806">
    <property type="entry name" value="PKS_PP-bd"/>
</dbReference>
<evidence type="ECO:0000256" key="1">
    <source>
        <dbReference type="ARBA" id="ARBA00001957"/>
    </source>
</evidence>
<accession>A9WV31</accession>
<dbReference type="SUPFAM" id="SSF47336">
    <property type="entry name" value="ACP-like"/>
    <property type="match status" value="1"/>
</dbReference>
<keyword evidence="2" id="KW-0596">Phosphopantetheine</keyword>
<protein>
    <submittedName>
        <fullName evidence="5">Peptide synthetase</fullName>
    </submittedName>
</protein>
<dbReference type="Pfam" id="PF13193">
    <property type="entry name" value="AMP-binding_C"/>
    <property type="match status" value="1"/>
</dbReference>
<dbReference type="GO" id="GO:0009239">
    <property type="term" value="P:enterobactin biosynthetic process"/>
    <property type="evidence" value="ECO:0007669"/>
    <property type="project" value="TreeGrafter"/>
</dbReference>
<dbReference type="InterPro" id="IPR036736">
    <property type="entry name" value="ACP-like_sf"/>
</dbReference>
<name>A9WV31_RENSM</name>
<evidence type="ECO:0000259" key="4">
    <source>
        <dbReference type="PROSITE" id="PS50075"/>
    </source>
</evidence>
<sequence>MTHHIMTAKVTTEDVPLGKPIPNTLIYVLDEHLRPVPQGAAGEIYVSGICVSRGYLNAPEQTAKVFGTDPFDPSRSMYRTGDNGFWDNEGLLHYLGRTDSQVKVRGFRVSLAEIERVVDEAPGVKRAAVVLKQLNDGDKQLFAYLVLHAGGSVEACRQHVQEQLPHHMVPSEFMVLEQLPLTSNGKIDRKSLTSLAAPEQITSVVQPSTETEIALAAIWREVLGRELIGAEDQFFEIGGNSLRAIQVLALIHRRMEVEVRLEQLFSNPTVAELAKMLDNASNSVLETSISSIGGAGSYPVAATQRLLLNIEREYASQQLSAFNRNDLFEITGPFDPTLLQRAFLLATERHEVLRTTFDIRAERQRIHQPGEITPEFVRHDVSGNFSQEALDKLIEARLKVPFEVESQSLVRADLFQTGATQFSLLTSMHQLISDATSAMVLHHDIQEIYGALVEDRPAALSELSFQFKDVSAWGESRRTAEQLSSDQNFWREAIRDASSMVPVATDSTRPMQAALTGRRLELAVPAELTGNFAALAQAHKVTKFVVGQVAIGLLLQEQTSRSEITMGTYSRGRDSVDMDEQIGFYIKTIPLTFRTSPDQSIAEVLQSSQQQLIDALAHQEYPYGEIMKDVGWHRGIDRSPLFDVMVAFDHVDSVELTTQSGGATFTVQNLPRRSKEADLQFVFLKNSEKLDLGLTYNTEIFSQDRAKSFLNRLLEILEAMSQNRPVSELNHLTESTPHV</sequence>
<dbReference type="Gene3D" id="3.40.50.12780">
    <property type="entry name" value="N-terminal domain of ligase-like"/>
    <property type="match status" value="1"/>
</dbReference>
<keyword evidence="6" id="KW-1185">Reference proteome</keyword>
<dbReference type="eggNOG" id="COG1020">
    <property type="taxonomic scope" value="Bacteria"/>
</dbReference>
<evidence type="ECO:0000256" key="3">
    <source>
        <dbReference type="ARBA" id="ARBA00022553"/>
    </source>
</evidence>
<gene>
    <name evidence="5" type="ordered locus">RSal33209_3341</name>
</gene>
<evidence type="ECO:0000313" key="5">
    <source>
        <dbReference type="EMBL" id="ABY25052.1"/>
    </source>
</evidence>
<dbReference type="HOGENOM" id="CLU_378582_0_0_11"/>
<dbReference type="InterPro" id="IPR006162">
    <property type="entry name" value="Ppantetheine_attach_site"/>
</dbReference>
<feature type="domain" description="Carrier" evidence="4">
    <location>
        <begin position="206"/>
        <end position="281"/>
    </location>
</feature>
<dbReference type="Gene3D" id="3.30.300.30">
    <property type="match status" value="1"/>
</dbReference>
<dbReference type="GO" id="GO:0008610">
    <property type="term" value="P:lipid biosynthetic process"/>
    <property type="evidence" value="ECO:0007669"/>
    <property type="project" value="UniProtKB-ARBA"/>
</dbReference>
<dbReference type="InterPro" id="IPR042099">
    <property type="entry name" value="ANL_N_sf"/>
</dbReference>
<dbReference type="InterPro" id="IPR023213">
    <property type="entry name" value="CAT-like_dom_sf"/>
</dbReference>
<dbReference type="PANTHER" id="PTHR45527">
    <property type="entry name" value="NONRIBOSOMAL PEPTIDE SYNTHETASE"/>
    <property type="match status" value="1"/>
</dbReference>
<dbReference type="GO" id="GO:0005829">
    <property type="term" value="C:cytosol"/>
    <property type="evidence" value="ECO:0007669"/>
    <property type="project" value="TreeGrafter"/>
</dbReference>
<dbReference type="Gene3D" id="3.30.559.30">
    <property type="entry name" value="Nonribosomal peptide synthetase, condensation domain"/>
    <property type="match status" value="1"/>
</dbReference>
<evidence type="ECO:0000313" key="6">
    <source>
        <dbReference type="Proteomes" id="UP000002007"/>
    </source>
</evidence>
<dbReference type="SUPFAM" id="SSF56801">
    <property type="entry name" value="Acetyl-CoA synthetase-like"/>
    <property type="match status" value="1"/>
</dbReference>
<dbReference type="PROSITE" id="PS50075">
    <property type="entry name" value="CARRIER"/>
    <property type="match status" value="1"/>
</dbReference>
<dbReference type="Gene3D" id="3.30.559.10">
    <property type="entry name" value="Chloramphenicol acetyltransferase-like domain"/>
    <property type="match status" value="1"/>
</dbReference>
<dbReference type="Proteomes" id="UP000002007">
    <property type="component" value="Chromosome"/>
</dbReference>
<reference evidence="6" key="1">
    <citation type="journal article" date="2008" name="J. Bacteriol.">
        <title>Genome sequence of the fish pathogen Renibacterium salmoninarum suggests reductive evolution away from an environmental Arthrobacter ancestor.</title>
        <authorList>
            <person name="Wiens G.D."/>
            <person name="Rockey D.D."/>
            <person name="Wu Z."/>
            <person name="Chang J."/>
            <person name="Levy R."/>
            <person name="Crane S."/>
            <person name="Chen D.S."/>
            <person name="Capri G.R."/>
            <person name="Burnett J.R."/>
            <person name="Sudheesh P.S."/>
            <person name="Schipma M.J."/>
            <person name="Burd H."/>
            <person name="Bhattacharyya A."/>
            <person name="Rhodes L.D."/>
            <person name="Kaul R."/>
            <person name="Strom M.S."/>
        </authorList>
    </citation>
    <scope>NUCLEOTIDE SEQUENCE [LARGE SCALE GENOMIC DNA]</scope>
    <source>
        <strain evidence="6">ATCC 33209 / DSM 20767 / JCM 11484 / NBRC 15589 / NCIMB 2235</strain>
    </source>
</reference>
<dbReference type="FunFam" id="1.10.1200.10:FF:000016">
    <property type="entry name" value="Non-ribosomal peptide synthase"/>
    <property type="match status" value="1"/>
</dbReference>
<dbReference type="Pfam" id="PF00501">
    <property type="entry name" value="AMP-binding"/>
    <property type="match status" value="1"/>
</dbReference>
<dbReference type="Pfam" id="PF00550">
    <property type="entry name" value="PP-binding"/>
    <property type="match status" value="1"/>
</dbReference>
<dbReference type="GO" id="GO:0043041">
    <property type="term" value="P:amino acid activation for nonribosomal peptide biosynthetic process"/>
    <property type="evidence" value="ECO:0007669"/>
    <property type="project" value="TreeGrafter"/>
</dbReference>
<dbReference type="InterPro" id="IPR025110">
    <property type="entry name" value="AMP-bd_C"/>
</dbReference>
<dbReference type="STRING" id="288705.RSal33209_3341"/>
<dbReference type="InterPro" id="IPR045851">
    <property type="entry name" value="AMP-bd_C_sf"/>
</dbReference>
<dbReference type="InterPro" id="IPR001242">
    <property type="entry name" value="Condensation_dom"/>
</dbReference>
<dbReference type="GO" id="GO:0009366">
    <property type="term" value="C:enterobactin synthetase complex"/>
    <property type="evidence" value="ECO:0007669"/>
    <property type="project" value="TreeGrafter"/>
</dbReference>
<dbReference type="GO" id="GO:0047527">
    <property type="term" value="F:2,3-dihydroxybenzoate-serine ligase activity"/>
    <property type="evidence" value="ECO:0007669"/>
    <property type="project" value="TreeGrafter"/>
</dbReference>
<dbReference type="EMBL" id="CP000910">
    <property type="protein sequence ID" value="ABY25052.1"/>
    <property type="molecule type" value="Genomic_DNA"/>
</dbReference>
<proteinExistence type="predicted"/>
<organism evidence="5 6">
    <name type="scientific">Renibacterium salmoninarum (strain ATCC 33209 / DSM 20767 / JCM 11484 / NBRC 15589 / NCIMB 2235)</name>
    <dbReference type="NCBI Taxonomy" id="288705"/>
    <lineage>
        <taxon>Bacteria</taxon>
        <taxon>Bacillati</taxon>
        <taxon>Actinomycetota</taxon>
        <taxon>Actinomycetes</taxon>
        <taxon>Micrococcales</taxon>
        <taxon>Micrococcaceae</taxon>
        <taxon>Renibacterium</taxon>
    </lineage>
</organism>
<dbReference type="PANTHER" id="PTHR45527:SF1">
    <property type="entry name" value="FATTY ACID SYNTHASE"/>
    <property type="match status" value="1"/>
</dbReference>
<dbReference type="Gene3D" id="1.10.1200.10">
    <property type="entry name" value="ACP-like"/>
    <property type="match status" value="1"/>
</dbReference>
<dbReference type="Pfam" id="PF00668">
    <property type="entry name" value="Condensation"/>
    <property type="match status" value="1"/>
</dbReference>
<evidence type="ECO:0000256" key="2">
    <source>
        <dbReference type="ARBA" id="ARBA00022450"/>
    </source>
</evidence>
<dbReference type="GO" id="GO:0072330">
    <property type="term" value="P:monocarboxylic acid biosynthetic process"/>
    <property type="evidence" value="ECO:0007669"/>
    <property type="project" value="UniProtKB-ARBA"/>
</dbReference>
<dbReference type="InterPro" id="IPR000873">
    <property type="entry name" value="AMP-dep_synth/lig_dom"/>
</dbReference>
<dbReference type="SMART" id="SM00823">
    <property type="entry name" value="PKS_PP"/>
    <property type="match status" value="1"/>
</dbReference>
<keyword evidence="3" id="KW-0597">Phosphoprotein</keyword>